<keyword evidence="14" id="KW-0732">Signal</keyword>
<comment type="similarity">
    <text evidence="10">Belongs to the shisa family.</text>
</comment>
<dbReference type="PANTHER" id="PTHR31395:SF14">
    <property type="entry name" value="PROTEIN SHISA-5"/>
    <property type="match status" value="1"/>
</dbReference>
<dbReference type="GO" id="GO:0005789">
    <property type="term" value="C:endoplasmic reticulum membrane"/>
    <property type="evidence" value="ECO:0007669"/>
    <property type="project" value="UniProtKB-SubCell"/>
</dbReference>
<keyword evidence="17" id="KW-1185">Reference proteome</keyword>
<dbReference type="InterPro" id="IPR026910">
    <property type="entry name" value="Shisa"/>
</dbReference>
<dbReference type="GO" id="GO:0031965">
    <property type="term" value="C:nuclear membrane"/>
    <property type="evidence" value="ECO:0007669"/>
    <property type="project" value="UniProtKB-SubCell"/>
</dbReference>
<feature type="chain" id="PRO_5042015975" description="Protein shisa-5" evidence="14">
    <location>
        <begin position="22"/>
        <end position="252"/>
    </location>
</feature>
<evidence type="ECO:0000256" key="6">
    <source>
        <dbReference type="ARBA" id="ARBA00022989"/>
    </source>
</evidence>
<evidence type="ECO:0000256" key="1">
    <source>
        <dbReference type="ARBA" id="ARBA00004115"/>
    </source>
</evidence>
<accession>A0AAD8FV82</accession>
<dbReference type="Proteomes" id="UP001230051">
    <property type="component" value="Unassembled WGS sequence"/>
</dbReference>
<evidence type="ECO:0000256" key="2">
    <source>
        <dbReference type="ARBA" id="ARBA00004126"/>
    </source>
</evidence>
<evidence type="ECO:0000256" key="13">
    <source>
        <dbReference type="SAM" id="Phobius"/>
    </source>
</evidence>
<gene>
    <name evidence="16" type="primary">Shisa4</name>
    <name evidence="16" type="ORF">AOXY_G23540</name>
</gene>
<evidence type="ECO:0000259" key="15">
    <source>
        <dbReference type="Pfam" id="PF13908"/>
    </source>
</evidence>
<reference evidence="16" key="1">
    <citation type="submission" date="2022-02" db="EMBL/GenBank/DDBJ databases">
        <title>Atlantic sturgeon de novo genome assembly.</title>
        <authorList>
            <person name="Stock M."/>
            <person name="Klopp C."/>
            <person name="Guiguen Y."/>
            <person name="Cabau C."/>
            <person name="Parinello H."/>
            <person name="Santidrian Yebra-Pimentel E."/>
            <person name="Kuhl H."/>
            <person name="Dirks R.P."/>
            <person name="Guessner J."/>
            <person name="Wuertz S."/>
            <person name="Du K."/>
            <person name="Schartl M."/>
        </authorList>
    </citation>
    <scope>NUCLEOTIDE SEQUENCE</scope>
    <source>
        <strain evidence="16">STURGEONOMICS-FGT-2020</strain>
        <tissue evidence="16">Whole blood</tissue>
    </source>
</reference>
<dbReference type="PANTHER" id="PTHR31395">
    <property type="entry name" value="SHISA"/>
    <property type="match status" value="1"/>
</dbReference>
<evidence type="ECO:0000256" key="9">
    <source>
        <dbReference type="ARBA" id="ARBA00037507"/>
    </source>
</evidence>
<feature type="domain" description="Shisa N-terminal" evidence="15">
    <location>
        <begin position="22"/>
        <end position="71"/>
    </location>
</feature>
<evidence type="ECO:0000256" key="11">
    <source>
        <dbReference type="ARBA" id="ARBA00040441"/>
    </source>
</evidence>
<keyword evidence="8" id="KW-0539">Nucleus</keyword>
<dbReference type="Pfam" id="PF13908">
    <property type="entry name" value="Shisa_N"/>
    <property type="match status" value="1"/>
</dbReference>
<evidence type="ECO:0000256" key="7">
    <source>
        <dbReference type="ARBA" id="ARBA00023136"/>
    </source>
</evidence>
<evidence type="ECO:0000256" key="14">
    <source>
        <dbReference type="SAM" id="SignalP"/>
    </source>
</evidence>
<evidence type="ECO:0000313" key="16">
    <source>
        <dbReference type="EMBL" id="KAK1158565.1"/>
    </source>
</evidence>
<name>A0AAD8FV82_ACIOX</name>
<dbReference type="InterPro" id="IPR053891">
    <property type="entry name" value="Shisa_N"/>
</dbReference>
<keyword evidence="3 13" id="KW-0812">Transmembrane</keyword>
<protein>
    <recommendedName>
        <fullName evidence="11">Protein shisa-5</fullName>
    </recommendedName>
    <alternativeName>
        <fullName evidence="12">Scotin</fullName>
    </alternativeName>
</protein>
<comment type="caution">
    <text evidence="16">The sequence shown here is derived from an EMBL/GenBank/DDBJ whole genome shotgun (WGS) entry which is preliminary data.</text>
</comment>
<keyword evidence="4" id="KW-0053">Apoptosis</keyword>
<feature type="signal peptide" evidence="14">
    <location>
        <begin position="1"/>
        <end position="21"/>
    </location>
</feature>
<feature type="transmembrane region" description="Helical" evidence="13">
    <location>
        <begin position="94"/>
        <end position="121"/>
    </location>
</feature>
<organism evidence="16 17">
    <name type="scientific">Acipenser oxyrinchus oxyrinchus</name>
    <dbReference type="NCBI Taxonomy" id="40147"/>
    <lineage>
        <taxon>Eukaryota</taxon>
        <taxon>Metazoa</taxon>
        <taxon>Chordata</taxon>
        <taxon>Craniata</taxon>
        <taxon>Vertebrata</taxon>
        <taxon>Euteleostomi</taxon>
        <taxon>Actinopterygii</taxon>
        <taxon>Chondrostei</taxon>
        <taxon>Acipenseriformes</taxon>
        <taxon>Acipenseridae</taxon>
        <taxon>Acipenser</taxon>
    </lineage>
</organism>
<evidence type="ECO:0000256" key="3">
    <source>
        <dbReference type="ARBA" id="ARBA00022692"/>
    </source>
</evidence>
<evidence type="ECO:0000256" key="10">
    <source>
        <dbReference type="ARBA" id="ARBA00038108"/>
    </source>
</evidence>
<evidence type="ECO:0000256" key="12">
    <source>
        <dbReference type="ARBA" id="ARBA00041983"/>
    </source>
</evidence>
<comment type="subcellular location">
    <subcellularLocation>
        <location evidence="1">Endoplasmic reticulum membrane</location>
        <topology evidence="1">Single-pass type I membrane protein</topology>
    </subcellularLocation>
    <subcellularLocation>
        <location evidence="2">Nucleus membrane</location>
    </subcellularLocation>
</comment>
<dbReference type="EMBL" id="JAGXEW010000024">
    <property type="protein sequence ID" value="KAK1158565.1"/>
    <property type="molecule type" value="Genomic_DNA"/>
</dbReference>
<evidence type="ECO:0000256" key="8">
    <source>
        <dbReference type="ARBA" id="ARBA00023242"/>
    </source>
</evidence>
<keyword evidence="6 13" id="KW-1133">Transmembrane helix</keyword>
<dbReference type="GO" id="GO:0006915">
    <property type="term" value="P:apoptotic process"/>
    <property type="evidence" value="ECO:0007669"/>
    <property type="project" value="UniProtKB-KW"/>
</dbReference>
<proteinExistence type="inferred from homology"/>
<comment type="function">
    <text evidence="9">Can induce apoptosis in a caspase-dependent manner and plays a role in p53/TP53-dependent apoptosis.</text>
</comment>
<keyword evidence="7 13" id="KW-0472">Membrane</keyword>
<evidence type="ECO:0000256" key="5">
    <source>
        <dbReference type="ARBA" id="ARBA00022824"/>
    </source>
</evidence>
<sequence>MGKSSCVIAILSAVYIPLAFSDDCMSYVDRYAKWHGEQDCGFSQFCCGDCERRYCCRSYFDKFDEDAQKNCRRSKPNDALDLHFNDANSSVTSIVSIAVAIVIIVIIIIISCCTCSCCCLYKMCRGSPRPVIAPNATTTTTVMQVPYQQPPTATQTYPCAQYPAYQQVPVQEYPSVYPPQVIGAPPPYQEAVSVGMEALPYPPAQLGYNPNQPNCNLSGAVYNPNQPAYNPAYNPAQPAYNPAYMDPHKPGH</sequence>
<dbReference type="AlphaFoldDB" id="A0AAD8FV82"/>
<keyword evidence="5" id="KW-0256">Endoplasmic reticulum</keyword>
<evidence type="ECO:0000256" key="4">
    <source>
        <dbReference type="ARBA" id="ARBA00022703"/>
    </source>
</evidence>
<evidence type="ECO:0000313" key="17">
    <source>
        <dbReference type="Proteomes" id="UP001230051"/>
    </source>
</evidence>